<feature type="transmembrane region" description="Helical" evidence="6">
    <location>
        <begin position="281"/>
        <end position="302"/>
    </location>
</feature>
<keyword evidence="4 6" id="KW-1133">Transmembrane helix</keyword>
<dbReference type="PANTHER" id="PTHR23513:SF6">
    <property type="entry name" value="MAJOR FACILITATOR SUPERFAMILY ASSOCIATED DOMAIN-CONTAINING PROTEIN"/>
    <property type="match status" value="1"/>
</dbReference>
<protein>
    <recommendedName>
        <fullName evidence="9">MFS transporter</fullName>
    </recommendedName>
</protein>
<reference evidence="7 8" key="1">
    <citation type="submission" date="2019-03" db="EMBL/GenBank/DDBJ databases">
        <title>Draft genome sequences of novel Actinobacteria.</title>
        <authorList>
            <person name="Sahin N."/>
            <person name="Ay H."/>
            <person name="Saygin H."/>
        </authorList>
    </citation>
    <scope>NUCLEOTIDE SEQUENCE [LARGE SCALE GENOMIC DNA]</scope>
    <source>
        <strain evidence="7 8">CH32</strain>
    </source>
</reference>
<feature type="transmembrane region" description="Helical" evidence="6">
    <location>
        <begin position="139"/>
        <end position="158"/>
    </location>
</feature>
<comment type="caution">
    <text evidence="7">The sequence shown here is derived from an EMBL/GenBank/DDBJ whole genome shotgun (WGS) entry which is preliminary data.</text>
</comment>
<feature type="transmembrane region" description="Helical" evidence="6">
    <location>
        <begin position="251"/>
        <end position="274"/>
    </location>
</feature>
<evidence type="ECO:0000256" key="5">
    <source>
        <dbReference type="ARBA" id="ARBA00023136"/>
    </source>
</evidence>
<dbReference type="RefSeq" id="WP_132611105.1">
    <property type="nucleotide sequence ID" value="NZ_SMKQ01000020.1"/>
</dbReference>
<evidence type="ECO:0000256" key="6">
    <source>
        <dbReference type="SAM" id="Phobius"/>
    </source>
</evidence>
<keyword evidence="8" id="KW-1185">Reference proteome</keyword>
<evidence type="ECO:0008006" key="9">
    <source>
        <dbReference type="Google" id="ProtNLM"/>
    </source>
</evidence>
<feature type="transmembrane region" description="Helical" evidence="6">
    <location>
        <begin position="47"/>
        <end position="65"/>
    </location>
</feature>
<evidence type="ECO:0000256" key="3">
    <source>
        <dbReference type="ARBA" id="ARBA00022692"/>
    </source>
</evidence>
<feature type="transmembrane region" description="Helical" evidence="6">
    <location>
        <begin position="7"/>
        <end position="27"/>
    </location>
</feature>
<feature type="transmembrane region" description="Helical" evidence="6">
    <location>
        <begin position="341"/>
        <end position="360"/>
    </location>
</feature>
<dbReference type="SUPFAM" id="SSF103473">
    <property type="entry name" value="MFS general substrate transporter"/>
    <property type="match status" value="1"/>
</dbReference>
<evidence type="ECO:0000256" key="2">
    <source>
        <dbReference type="ARBA" id="ARBA00022475"/>
    </source>
</evidence>
<dbReference type="Proteomes" id="UP000295302">
    <property type="component" value="Unassembled WGS sequence"/>
</dbReference>
<feature type="transmembrane region" description="Helical" evidence="6">
    <location>
        <begin position="77"/>
        <end position="95"/>
    </location>
</feature>
<gene>
    <name evidence="7" type="ORF">E1286_10355</name>
</gene>
<keyword evidence="2" id="KW-1003">Cell membrane</keyword>
<feature type="transmembrane region" description="Helical" evidence="6">
    <location>
        <begin position="101"/>
        <end position="119"/>
    </location>
</feature>
<dbReference type="GO" id="GO:0005886">
    <property type="term" value="C:plasma membrane"/>
    <property type="evidence" value="ECO:0007669"/>
    <property type="project" value="UniProtKB-SubCell"/>
</dbReference>
<sequence>MTPPLRFRCFLVFVLAWSVLSIVSMFADFDLVVHMQVDPRAVKEIGGSAATLALVLLGLPLGVLIDRARRRSAMTVVPLLVAAGGLSVLAADALGSQSDGHAIAVLTTMGVLTTVASVVRDACLPSIAGRERLVPANALLSVVPLILALCLASVLSLLDDLVDVTAPILTVTMASLAALLFRTVDAAEEPAPPPAGLRWEMTEAIRFTARHPVLRAIALYLVVSALVAEFADEVADEALRVAAESAAIPLGSYFSVVNLSALLVPFVGALLAVLLHRRVGVFRLACAALLVSQPFTLLLALSGSPGGAIWYVVGTLVPMTGTAVAALALLSHRQALTPDRLLGRVGGLLLALATLADALGELLETAATPPTLLPGVAVATLAALAAAVPLLRTVTAEKSDTPV</sequence>
<dbReference type="EMBL" id="SMKQ01000020">
    <property type="protein sequence ID" value="TDD51570.1"/>
    <property type="molecule type" value="Genomic_DNA"/>
</dbReference>
<comment type="subcellular location">
    <subcellularLocation>
        <location evidence="1">Cell membrane</location>
        <topology evidence="1">Multi-pass membrane protein</topology>
    </subcellularLocation>
</comment>
<dbReference type="AlphaFoldDB" id="A0A4R4Z2H2"/>
<name>A0A4R4Z2H2_9ACTN</name>
<organism evidence="7 8">
    <name type="scientific">Nonomuraea terrae</name>
    <dbReference type="NCBI Taxonomy" id="2530383"/>
    <lineage>
        <taxon>Bacteria</taxon>
        <taxon>Bacillati</taxon>
        <taxon>Actinomycetota</taxon>
        <taxon>Actinomycetes</taxon>
        <taxon>Streptosporangiales</taxon>
        <taxon>Streptosporangiaceae</taxon>
        <taxon>Nonomuraea</taxon>
    </lineage>
</organism>
<proteinExistence type="predicted"/>
<keyword evidence="3 6" id="KW-0812">Transmembrane</keyword>
<accession>A0A4R4Z2H2</accession>
<evidence type="ECO:0000313" key="7">
    <source>
        <dbReference type="EMBL" id="TDD51570.1"/>
    </source>
</evidence>
<dbReference type="OrthoDB" id="3543942at2"/>
<dbReference type="PANTHER" id="PTHR23513">
    <property type="entry name" value="INTEGRAL MEMBRANE EFFLUX PROTEIN-RELATED"/>
    <property type="match status" value="1"/>
</dbReference>
<feature type="transmembrane region" description="Helical" evidence="6">
    <location>
        <begin position="372"/>
        <end position="391"/>
    </location>
</feature>
<dbReference type="InterPro" id="IPR036259">
    <property type="entry name" value="MFS_trans_sf"/>
</dbReference>
<evidence type="ECO:0000313" key="8">
    <source>
        <dbReference type="Proteomes" id="UP000295302"/>
    </source>
</evidence>
<evidence type="ECO:0000256" key="1">
    <source>
        <dbReference type="ARBA" id="ARBA00004651"/>
    </source>
</evidence>
<dbReference type="Gene3D" id="1.20.1250.20">
    <property type="entry name" value="MFS general substrate transporter like domains"/>
    <property type="match status" value="1"/>
</dbReference>
<keyword evidence="5 6" id="KW-0472">Membrane</keyword>
<feature type="transmembrane region" description="Helical" evidence="6">
    <location>
        <begin position="308"/>
        <end position="329"/>
    </location>
</feature>
<evidence type="ECO:0000256" key="4">
    <source>
        <dbReference type="ARBA" id="ARBA00022989"/>
    </source>
</evidence>